<dbReference type="EMBL" id="KZ293716">
    <property type="protein sequence ID" value="PBK82512.1"/>
    <property type="molecule type" value="Genomic_DNA"/>
</dbReference>
<evidence type="ECO:0000313" key="1">
    <source>
        <dbReference type="EMBL" id="PBK82512.1"/>
    </source>
</evidence>
<sequence>MYRMRYLDDPIPSVTTTQSGNRTTILGCPESYLLLVKQPHSTWIWELGVSYSREVSSITNYLLFLPLTNSEQIEVYILPNRLNRARFLGNMMFFYCYANPFTIFSSCLSMM</sequence>
<dbReference type="InParanoid" id="A0A2H3CTL0"/>
<dbReference type="Proteomes" id="UP000217790">
    <property type="component" value="Unassembled WGS sequence"/>
</dbReference>
<gene>
    <name evidence="1" type="ORF">ARMGADRAFT_1090216</name>
</gene>
<proteinExistence type="predicted"/>
<dbReference type="AlphaFoldDB" id="A0A2H3CTL0"/>
<evidence type="ECO:0000313" key="2">
    <source>
        <dbReference type="Proteomes" id="UP000217790"/>
    </source>
</evidence>
<reference evidence="2" key="1">
    <citation type="journal article" date="2017" name="Nat. Ecol. Evol.">
        <title>Genome expansion and lineage-specific genetic innovations in the forest pathogenic fungi Armillaria.</title>
        <authorList>
            <person name="Sipos G."/>
            <person name="Prasanna A.N."/>
            <person name="Walter M.C."/>
            <person name="O'Connor E."/>
            <person name="Balint B."/>
            <person name="Krizsan K."/>
            <person name="Kiss B."/>
            <person name="Hess J."/>
            <person name="Varga T."/>
            <person name="Slot J."/>
            <person name="Riley R."/>
            <person name="Boka B."/>
            <person name="Rigling D."/>
            <person name="Barry K."/>
            <person name="Lee J."/>
            <person name="Mihaltcheva S."/>
            <person name="LaButti K."/>
            <person name="Lipzen A."/>
            <person name="Waldron R."/>
            <person name="Moloney N.M."/>
            <person name="Sperisen C."/>
            <person name="Kredics L."/>
            <person name="Vagvoelgyi C."/>
            <person name="Patrignani A."/>
            <person name="Fitzpatrick D."/>
            <person name="Nagy I."/>
            <person name="Doyle S."/>
            <person name="Anderson J.B."/>
            <person name="Grigoriev I.V."/>
            <person name="Gueldener U."/>
            <person name="Muensterkoetter M."/>
            <person name="Nagy L.G."/>
        </authorList>
    </citation>
    <scope>NUCLEOTIDE SEQUENCE [LARGE SCALE GENOMIC DNA]</scope>
    <source>
        <strain evidence="2">Ar21-2</strain>
    </source>
</reference>
<protein>
    <submittedName>
        <fullName evidence="1">Uncharacterized protein</fullName>
    </submittedName>
</protein>
<accession>A0A2H3CTL0</accession>
<organism evidence="1 2">
    <name type="scientific">Armillaria gallica</name>
    <name type="common">Bulbous honey fungus</name>
    <name type="synonym">Armillaria bulbosa</name>
    <dbReference type="NCBI Taxonomy" id="47427"/>
    <lineage>
        <taxon>Eukaryota</taxon>
        <taxon>Fungi</taxon>
        <taxon>Dikarya</taxon>
        <taxon>Basidiomycota</taxon>
        <taxon>Agaricomycotina</taxon>
        <taxon>Agaricomycetes</taxon>
        <taxon>Agaricomycetidae</taxon>
        <taxon>Agaricales</taxon>
        <taxon>Marasmiineae</taxon>
        <taxon>Physalacriaceae</taxon>
        <taxon>Armillaria</taxon>
    </lineage>
</organism>
<name>A0A2H3CTL0_ARMGA</name>
<keyword evidence="2" id="KW-1185">Reference proteome</keyword>